<evidence type="ECO:0000313" key="3">
    <source>
        <dbReference type="EMBL" id="RCR70411.1"/>
    </source>
</evidence>
<dbReference type="PANTHER" id="PTHR37299">
    <property type="entry name" value="TRANSCRIPTIONAL REGULATOR-RELATED"/>
    <property type="match status" value="1"/>
</dbReference>
<dbReference type="GO" id="GO:0000156">
    <property type="term" value="F:phosphorelay response regulator activity"/>
    <property type="evidence" value="ECO:0007669"/>
    <property type="project" value="InterPro"/>
</dbReference>
<evidence type="ECO:0000313" key="4">
    <source>
        <dbReference type="Proteomes" id="UP000253383"/>
    </source>
</evidence>
<dbReference type="SMART" id="SM00850">
    <property type="entry name" value="LytTR"/>
    <property type="match status" value="1"/>
</dbReference>
<gene>
    <name evidence="3" type="ORF">DUE52_05505</name>
</gene>
<feature type="transmembrane region" description="Helical" evidence="1">
    <location>
        <begin position="28"/>
        <end position="45"/>
    </location>
</feature>
<evidence type="ECO:0000256" key="1">
    <source>
        <dbReference type="SAM" id="Phobius"/>
    </source>
</evidence>
<accession>A0A368JW25</accession>
<feature type="transmembrane region" description="Helical" evidence="1">
    <location>
        <begin position="98"/>
        <end position="121"/>
    </location>
</feature>
<dbReference type="PANTHER" id="PTHR37299:SF1">
    <property type="entry name" value="STAGE 0 SPORULATION PROTEIN A HOMOLOG"/>
    <property type="match status" value="1"/>
</dbReference>
<dbReference type="OrthoDB" id="9787344at2"/>
<keyword evidence="1" id="KW-0472">Membrane</keyword>
<name>A0A368JW25_9BACT</name>
<keyword evidence="4" id="KW-1185">Reference proteome</keyword>
<keyword evidence="1" id="KW-0812">Transmembrane</keyword>
<dbReference type="InterPro" id="IPR007492">
    <property type="entry name" value="LytTR_DNA-bd_dom"/>
</dbReference>
<protein>
    <submittedName>
        <fullName evidence="3">LytTR family transcriptional regulator</fullName>
    </submittedName>
</protein>
<keyword evidence="1" id="KW-1133">Transmembrane helix</keyword>
<dbReference type="GO" id="GO:0003677">
    <property type="term" value="F:DNA binding"/>
    <property type="evidence" value="ECO:0007669"/>
    <property type="project" value="InterPro"/>
</dbReference>
<dbReference type="AlphaFoldDB" id="A0A368JW25"/>
<dbReference type="PROSITE" id="PS50930">
    <property type="entry name" value="HTH_LYTTR"/>
    <property type="match status" value="1"/>
</dbReference>
<dbReference type="InterPro" id="IPR046947">
    <property type="entry name" value="LytR-like"/>
</dbReference>
<dbReference type="Gene3D" id="2.40.50.1020">
    <property type="entry name" value="LytTr DNA-binding domain"/>
    <property type="match status" value="1"/>
</dbReference>
<feature type="transmembrane region" description="Helical" evidence="1">
    <location>
        <begin position="141"/>
        <end position="160"/>
    </location>
</feature>
<proteinExistence type="predicted"/>
<dbReference type="Pfam" id="PF04397">
    <property type="entry name" value="LytTR"/>
    <property type="match status" value="1"/>
</dbReference>
<dbReference type="Proteomes" id="UP000253383">
    <property type="component" value="Unassembled WGS sequence"/>
</dbReference>
<feature type="transmembrane region" description="Helical" evidence="1">
    <location>
        <begin position="57"/>
        <end position="77"/>
    </location>
</feature>
<feature type="domain" description="HTH LytTR-type" evidence="2">
    <location>
        <begin position="199"/>
        <end position="306"/>
    </location>
</feature>
<reference evidence="3 4" key="1">
    <citation type="submission" date="2018-07" db="EMBL/GenBank/DDBJ databases">
        <title>Genome analysis of Larkinella rosea.</title>
        <authorList>
            <person name="Zhou Z."/>
            <person name="Wang G."/>
        </authorList>
    </citation>
    <scope>NUCLEOTIDE SEQUENCE [LARGE SCALE GENOMIC DNA]</scope>
    <source>
        <strain evidence="4">zzj9</strain>
    </source>
</reference>
<comment type="caution">
    <text evidence="3">The sequence shown here is derived from an EMBL/GenBank/DDBJ whole genome shotgun (WGS) entry which is preliminary data.</text>
</comment>
<organism evidence="3 4">
    <name type="scientific">Larkinella punicea</name>
    <dbReference type="NCBI Taxonomy" id="2315727"/>
    <lineage>
        <taxon>Bacteria</taxon>
        <taxon>Pseudomonadati</taxon>
        <taxon>Bacteroidota</taxon>
        <taxon>Cytophagia</taxon>
        <taxon>Cytophagales</taxon>
        <taxon>Spirosomataceae</taxon>
        <taxon>Larkinella</taxon>
    </lineage>
</organism>
<evidence type="ECO:0000259" key="2">
    <source>
        <dbReference type="PROSITE" id="PS50930"/>
    </source>
</evidence>
<sequence>MGAVPLATGSLSSPPVIQMSVIHYPDRWVRLIGIPIWAVLFRFIGDPAPLGDLFLNPLFYLDVAVIMGVNVILWEFNRWLIRKMDVRYSWATQPLQRLVTQGGLALASTGFIIAVFSLIYNKFILKRPPPFDLSITISNDVPIGLLFIVILHMAYTMYWMRTYHRQTVAELRQQLAGVRTEPALQPEPAENRNPALKTLLVNQGKGFVPVSMEQIAYIFITNETSIVKTVDSQSFTVDATLEQLSERLPVDVFFRLNRQFITHRSAIRKVENDGSGRLVLHLHPSHSEEVAVSRRRVSEFRQWMGS</sequence>
<dbReference type="EMBL" id="QOWE01000004">
    <property type="protein sequence ID" value="RCR70411.1"/>
    <property type="molecule type" value="Genomic_DNA"/>
</dbReference>